<dbReference type="RefSeq" id="XP_046119948.1">
    <property type="nucleotide sequence ID" value="XM_046264838.1"/>
</dbReference>
<feature type="compositionally biased region" description="Basic and acidic residues" evidence="1">
    <location>
        <begin position="9"/>
        <end position="20"/>
    </location>
</feature>
<dbReference type="InterPro" id="IPR039713">
    <property type="entry name" value="At2g23090-like"/>
</dbReference>
<dbReference type="GeneID" id="70295741"/>
<sequence>MGNGAKAQQKRERAAKDKTVAKSQLKVNSQACDIQCVICRSTFLKTSKAPQLTEHAENKHGKALTDCFPTFVQA</sequence>
<dbReference type="PANTHER" id="PTHR33788:SF1">
    <property type="entry name" value="ZINC-BINDING PROTEIN"/>
    <property type="match status" value="1"/>
</dbReference>
<dbReference type="InterPro" id="IPR026939">
    <property type="entry name" value="ZNF706/At2g23090_sf"/>
</dbReference>
<evidence type="ECO:0000313" key="5">
    <source>
        <dbReference type="Proteomes" id="UP000887229"/>
    </source>
</evidence>
<comment type="caution">
    <text evidence="4">The sequence shown here is derived from an EMBL/GenBank/DDBJ whole genome shotgun (WGS) entry which is preliminary data.</text>
</comment>
<feature type="domain" description="Small EDRK-rich factor-like N-terminal" evidence="2">
    <location>
        <begin position="1"/>
        <end position="31"/>
    </location>
</feature>
<name>A0A9P7ZPQ2_9HYPO</name>
<proteinExistence type="predicted"/>
<dbReference type="Pfam" id="PF04419">
    <property type="entry name" value="SERF-like_N"/>
    <property type="match status" value="1"/>
</dbReference>
<evidence type="ECO:0000259" key="3">
    <source>
        <dbReference type="Pfam" id="PF12907"/>
    </source>
</evidence>
<feature type="region of interest" description="Disordered" evidence="1">
    <location>
        <begin position="1"/>
        <end position="20"/>
    </location>
</feature>
<dbReference type="Proteomes" id="UP000887229">
    <property type="component" value="Unassembled WGS sequence"/>
</dbReference>
<dbReference type="Pfam" id="PF12907">
    <property type="entry name" value="zf-met2"/>
    <property type="match status" value="1"/>
</dbReference>
<evidence type="ECO:0000313" key="4">
    <source>
        <dbReference type="EMBL" id="KAG9256024.1"/>
    </source>
</evidence>
<dbReference type="AlphaFoldDB" id="A0A9P7ZPQ2"/>
<dbReference type="Gene3D" id="4.10.1050.10">
    <property type="entry name" value="At2g23090-like"/>
    <property type="match status" value="1"/>
</dbReference>
<evidence type="ECO:0000256" key="1">
    <source>
        <dbReference type="SAM" id="MobiDB-lite"/>
    </source>
</evidence>
<feature type="domain" description="At2g23090-like zinc-binding" evidence="3">
    <location>
        <begin position="35"/>
        <end position="70"/>
    </location>
</feature>
<evidence type="ECO:0000259" key="2">
    <source>
        <dbReference type="Pfam" id="PF04419"/>
    </source>
</evidence>
<dbReference type="PANTHER" id="PTHR33788">
    <property type="entry name" value="OS07G0114300 PROTEIN"/>
    <property type="match status" value="1"/>
</dbReference>
<protein>
    <submittedName>
        <fullName evidence="4">At2g23090 like protein</fullName>
    </submittedName>
</protein>
<accession>A0A9P7ZPQ2</accession>
<dbReference type="InterPro" id="IPR039438">
    <property type="entry name" value="At2g23090-like_Znf"/>
</dbReference>
<dbReference type="EMBL" id="MU251249">
    <property type="protein sequence ID" value="KAG9256024.1"/>
    <property type="molecule type" value="Genomic_DNA"/>
</dbReference>
<reference evidence="4" key="1">
    <citation type="journal article" date="2021" name="IMA Fungus">
        <title>Genomic characterization of three marine fungi, including Emericellopsis atlantica sp. nov. with signatures of a generalist lifestyle and marine biomass degradation.</title>
        <authorList>
            <person name="Hagestad O.C."/>
            <person name="Hou L."/>
            <person name="Andersen J.H."/>
            <person name="Hansen E.H."/>
            <person name="Altermark B."/>
            <person name="Li C."/>
            <person name="Kuhnert E."/>
            <person name="Cox R.J."/>
            <person name="Crous P.W."/>
            <person name="Spatafora J.W."/>
            <person name="Lail K."/>
            <person name="Amirebrahimi M."/>
            <person name="Lipzen A."/>
            <person name="Pangilinan J."/>
            <person name="Andreopoulos W."/>
            <person name="Hayes R.D."/>
            <person name="Ng V."/>
            <person name="Grigoriev I.V."/>
            <person name="Jackson S.A."/>
            <person name="Sutton T.D.S."/>
            <person name="Dobson A.D.W."/>
            <person name="Rama T."/>
        </authorList>
    </citation>
    <scope>NUCLEOTIDE SEQUENCE</scope>
    <source>
        <strain evidence="4">TS7</strain>
    </source>
</reference>
<gene>
    <name evidence="4" type="ORF">F5Z01DRAFT_672665</name>
</gene>
<organism evidence="4 5">
    <name type="scientific">Emericellopsis atlantica</name>
    <dbReference type="NCBI Taxonomy" id="2614577"/>
    <lineage>
        <taxon>Eukaryota</taxon>
        <taxon>Fungi</taxon>
        <taxon>Dikarya</taxon>
        <taxon>Ascomycota</taxon>
        <taxon>Pezizomycotina</taxon>
        <taxon>Sordariomycetes</taxon>
        <taxon>Hypocreomycetidae</taxon>
        <taxon>Hypocreales</taxon>
        <taxon>Bionectriaceae</taxon>
        <taxon>Emericellopsis</taxon>
    </lineage>
</organism>
<dbReference type="InterPro" id="IPR007513">
    <property type="entry name" value="SERF-like_N"/>
</dbReference>
<dbReference type="SUPFAM" id="SSF118359">
    <property type="entry name" value="Expressed protein At2g23090/F21P24.15"/>
    <property type="match status" value="1"/>
</dbReference>
<keyword evidence="5" id="KW-1185">Reference proteome</keyword>
<dbReference type="OrthoDB" id="370932at2759"/>